<evidence type="ECO:0000256" key="1">
    <source>
        <dbReference type="SAM" id="SignalP"/>
    </source>
</evidence>
<feature type="chain" id="PRO_5002097616" evidence="1">
    <location>
        <begin position="21"/>
        <end position="125"/>
    </location>
</feature>
<keyword evidence="3" id="KW-1185">Reference proteome</keyword>
<proteinExistence type="predicted"/>
<dbReference type="AlphaFoldDB" id="A0A0B4XIN8"/>
<dbReference type="Proteomes" id="UP000006764">
    <property type="component" value="Chromosome"/>
</dbReference>
<feature type="signal peptide" evidence="1">
    <location>
        <begin position="1"/>
        <end position="20"/>
    </location>
</feature>
<organism evidence="2 3">
    <name type="scientific">Isoalcanivorax pacificus W11-5</name>
    <dbReference type="NCBI Taxonomy" id="391936"/>
    <lineage>
        <taxon>Bacteria</taxon>
        <taxon>Pseudomonadati</taxon>
        <taxon>Pseudomonadota</taxon>
        <taxon>Gammaproteobacteria</taxon>
        <taxon>Oceanospirillales</taxon>
        <taxon>Alcanivoracaceae</taxon>
        <taxon>Isoalcanivorax</taxon>
    </lineage>
</organism>
<dbReference type="KEGG" id="apac:S7S_08675"/>
<evidence type="ECO:0000313" key="3">
    <source>
        <dbReference type="Proteomes" id="UP000006764"/>
    </source>
</evidence>
<dbReference type="HOGENOM" id="CLU_1987918_0_0_6"/>
<gene>
    <name evidence="2" type="ORF">S7S_08675</name>
</gene>
<dbReference type="EMBL" id="CP004387">
    <property type="protein sequence ID" value="AJD48149.1"/>
    <property type="molecule type" value="Genomic_DNA"/>
</dbReference>
<keyword evidence="1" id="KW-0732">Signal</keyword>
<accession>A0A0B4XIN8</accession>
<evidence type="ECO:0000313" key="2">
    <source>
        <dbReference type="EMBL" id="AJD48149.1"/>
    </source>
</evidence>
<reference evidence="2 3" key="1">
    <citation type="journal article" date="2012" name="J. Bacteriol.">
        <title>Genome sequence of an alkane-degrading bacterium, Alcanivorax pacificus type strain W11-5, isolated from deep sea sediment.</title>
        <authorList>
            <person name="Lai Q."/>
            <person name="Shao Z."/>
        </authorList>
    </citation>
    <scope>NUCLEOTIDE SEQUENCE [LARGE SCALE GENOMIC DNA]</scope>
    <source>
        <strain evidence="2 3">W11-5</strain>
    </source>
</reference>
<name>A0A0B4XIN8_9GAMM</name>
<protein>
    <submittedName>
        <fullName evidence="2">Uncharacterized protein</fullName>
    </submittedName>
</protein>
<sequence>MIIIRLVISCLLLVSLPLQGMATAGQWKPPCPMEQGMAQADMDRHSGTMPDMPKADCCLDDDAALLSGQSCKTGQQCHVGQLSMMGAMLLIASPPAHFSPPHPVDPVYSPLTLTTIWRPPLTLLH</sequence>
<dbReference type="STRING" id="391936.S7S_08675"/>